<feature type="domain" description="DUF6589" evidence="1">
    <location>
        <begin position="43"/>
        <end position="124"/>
    </location>
</feature>
<gene>
    <name evidence="2" type="ORF">BGZ65_011186</name>
</gene>
<dbReference type="OrthoDB" id="2449229at2759"/>
<dbReference type="EMBL" id="JAAAHW010011236">
    <property type="protein sequence ID" value="KAF9920527.1"/>
    <property type="molecule type" value="Genomic_DNA"/>
</dbReference>
<dbReference type="AlphaFoldDB" id="A0A9P6II52"/>
<dbReference type="Proteomes" id="UP000749646">
    <property type="component" value="Unassembled WGS sequence"/>
</dbReference>
<protein>
    <recommendedName>
        <fullName evidence="1">DUF6589 domain-containing protein</fullName>
    </recommendedName>
</protein>
<dbReference type="Pfam" id="PF20231">
    <property type="entry name" value="DUF6589"/>
    <property type="match status" value="1"/>
</dbReference>
<name>A0A9P6II52_9FUNG</name>
<feature type="non-terminal residue" evidence="2">
    <location>
        <position position="131"/>
    </location>
</feature>
<evidence type="ECO:0000259" key="1">
    <source>
        <dbReference type="Pfam" id="PF20231"/>
    </source>
</evidence>
<reference evidence="2" key="1">
    <citation type="journal article" date="2020" name="Fungal Divers.">
        <title>Resolving the Mortierellaceae phylogeny through synthesis of multi-gene phylogenetics and phylogenomics.</title>
        <authorList>
            <person name="Vandepol N."/>
            <person name="Liber J."/>
            <person name="Desiro A."/>
            <person name="Na H."/>
            <person name="Kennedy M."/>
            <person name="Barry K."/>
            <person name="Grigoriev I.V."/>
            <person name="Miller A.N."/>
            <person name="O'Donnell K."/>
            <person name="Stajich J.E."/>
            <person name="Bonito G."/>
        </authorList>
    </citation>
    <scope>NUCLEOTIDE SEQUENCE</scope>
    <source>
        <strain evidence="2">MES-2147</strain>
    </source>
</reference>
<organism evidence="2 3">
    <name type="scientific">Modicella reniformis</name>
    <dbReference type="NCBI Taxonomy" id="1440133"/>
    <lineage>
        <taxon>Eukaryota</taxon>
        <taxon>Fungi</taxon>
        <taxon>Fungi incertae sedis</taxon>
        <taxon>Mucoromycota</taxon>
        <taxon>Mortierellomycotina</taxon>
        <taxon>Mortierellomycetes</taxon>
        <taxon>Mortierellales</taxon>
        <taxon>Mortierellaceae</taxon>
        <taxon>Modicella</taxon>
    </lineage>
</organism>
<sequence>MDIVYDNINFALRKYDAFECGTTATIVIGDALGIQEQLHDPYQLLHSRDFNPTQLEGMQHFKGFCRFHLVDVLKRRSTSYRHCSTPVPQKDQLPQKKMKRYPLPSMPINQSSIEDNMDVLETILIDILKLI</sequence>
<accession>A0A9P6II52</accession>
<comment type="caution">
    <text evidence="2">The sequence shown here is derived from an EMBL/GenBank/DDBJ whole genome shotgun (WGS) entry which is preliminary data.</text>
</comment>
<proteinExistence type="predicted"/>
<evidence type="ECO:0000313" key="2">
    <source>
        <dbReference type="EMBL" id="KAF9920527.1"/>
    </source>
</evidence>
<dbReference type="InterPro" id="IPR046496">
    <property type="entry name" value="DUF6589"/>
</dbReference>
<keyword evidence="3" id="KW-1185">Reference proteome</keyword>
<evidence type="ECO:0000313" key="3">
    <source>
        <dbReference type="Proteomes" id="UP000749646"/>
    </source>
</evidence>